<accession>A0AAP7W958</accession>
<dbReference type="AlphaFoldDB" id="A0AAP7W958"/>
<keyword evidence="1" id="KW-0472">Membrane</keyword>
<feature type="transmembrane region" description="Helical" evidence="1">
    <location>
        <begin position="21"/>
        <end position="43"/>
    </location>
</feature>
<keyword evidence="1" id="KW-1133">Transmembrane helix</keyword>
<comment type="caution">
    <text evidence="2">The sequence shown here is derived from an EMBL/GenBank/DDBJ whole genome shotgun (WGS) entry which is preliminary data.</text>
</comment>
<sequence length="45" mass="4961">MWSAFILGIIGFRQEKSALAIIIMGICASALVVLYTYAVISFLEH</sequence>
<reference evidence="2 3" key="1">
    <citation type="submission" date="2016-12" db="EMBL/GenBank/DDBJ databases">
        <title>Genome Sequences of Twelve Sporeforming Bacillus Species Isolated from Foods.</title>
        <authorList>
            <person name="De Jong A."/>
            <person name="Holsappel S."/>
            <person name="Kuipers O.P."/>
        </authorList>
    </citation>
    <scope>NUCLEOTIDE SEQUENCE [LARGE SCALE GENOMIC DNA]</scope>
    <source>
        <strain evidence="2 3">S3E15</strain>
    </source>
</reference>
<dbReference type="EMBL" id="MRWU01000005">
    <property type="protein sequence ID" value="OSX93371.1"/>
    <property type="molecule type" value="Genomic_DNA"/>
</dbReference>
<evidence type="ECO:0000313" key="3">
    <source>
        <dbReference type="Proteomes" id="UP000194131"/>
    </source>
</evidence>
<proteinExistence type="predicted"/>
<evidence type="ECO:0000313" key="2">
    <source>
        <dbReference type="EMBL" id="OSX93371.1"/>
    </source>
</evidence>
<organism evidence="2 3">
    <name type="scientific">Bacillus mycoides</name>
    <dbReference type="NCBI Taxonomy" id="1405"/>
    <lineage>
        <taxon>Bacteria</taxon>
        <taxon>Bacillati</taxon>
        <taxon>Bacillota</taxon>
        <taxon>Bacilli</taxon>
        <taxon>Bacillales</taxon>
        <taxon>Bacillaceae</taxon>
        <taxon>Bacillus</taxon>
        <taxon>Bacillus cereus group</taxon>
    </lineage>
</organism>
<evidence type="ECO:0000256" key="1">
    <source>
        <dbReference type="SAM" id="Phobius"/>
    </source>
</evidence>
<dbReference type="Proteomes" id="UP000194131">
    <property type="component" value="Unassembled WGS sequence"/>
</dbReference>
<name>A0AAP7W958_BACMY</name>
<gene>
    <name evidence="2" type="ORF">S3E15_04530</name>
</gene>
<protein>
    <submittedName>
        <fullName evidence="2">Uncharacterized protein</fullName>
    </submittedName>
</protein>
<keyword evidence="1" id="KW-0812">Transmembrane</keyword>